<name>A0A2U3DQT5_PURLI</name>
<accession>A0A2U3DQT5</accession>
<dbReference type="PANTHER" id="PTHR19959:SF119">
    <property type="entry name" value="FUNGAL LIPASE-LIKE DOMAIN-CONTAINING PROTEIN"/>
    <property type="match status" value="1"/>
</dbReference>
<dbReference type="Pfam" id="PF12770">
    <property type="entry name" value="CHAT"/>
    <property type="match status" value="1"/>
</dbReference>
<evidence type="ECO:0000313" key="2">
    <source>
        <dbReference type="EMBL" id="PWI64611.1"/>
    </source>
</evidence>
<feature type="domain" description="CHAT" evidence="1">
    <location>
        <begin position="793"/>
        <end position="1102"/>
    </location>
</feature>
<proteinExistence type="predicted"/>
<gene>
    <name evidence="2" type="ORF">PCL_09505</name>
</gene>
<dbReference type="EMBL" id="LCWV01000052">
    <property type="protein sequence ID" value="PWI64611.1"/>
    <property type="molecule type" value="Genomic_DNA"/>
</dbReference>
<dbReference type="Gene3D" id="1.25.40.10">
    <property type="entry name" value="Tetratricopeptide repeat domain"/>
    <property type="match status" value="4"/>
</dbReference>
<dbReference type="Pfam" id="PF13374">
    <property type="entry name" value="TPR_10"/>
    <property type="match status" value="7"/>
</dbReference>
<dbReference type="InterPro" id="IPR024983">
    <property type="entry name" value="CHAT_dom"/>
</dbReference>
<dbReference type="InterPro" id="IPR019734">
    <property type="entry name" value="TPR_rpt"/>
</dbReference>
<dbReference type="AlphaFoldDB" id="A0A2U3DQT5"/>
<dbReference type="InterPro" id="IPR011990">
    <property type="entry name" value="TPR-like_helical_dom_sf"/>
</dbReference>
<sequence>MGDLEEAIEVGRRASSAMPDNLPDRTIWLFRLRSVLQSRYERTGAMGDLEKAVEVAREAVAAIPDGNPGYAGALNELGNILETRYERTGAIGDLEEAVEVAREAIAVMPHEQSIRAILLSNLGSRLQSRYERTGAMTDLEEAIVVARRAIAVMPREQPIQGALLSRLGSGLRCRYERTGVIGDLDEATEAARQAIIATPSDHPCRASWLNNLGTILACRYQRTGRLADLEEAIEMAREAVAATPDYHSDRAIWLMNLGPMLQSRYERTGALGNLEEAVKVARETVAEIPDNHPDCADALNRLGIILVRRYERTGAMTDLEEAIVLARQAVASIPDDHPDRAGRVNNLAITLFSRYKRTGAMGDLQEAIQLARELVATTPDHHSDYATWLKTLGPLLQSQYERTGVMDDLNEAIVVARQAVSAISDDHADRPSRLANLGAMLAKTGAINDLEEAIVLTRQAIAAISDDHPHKSDWLNNLGTLLHRRYSRTRNVVDLDEAIEAAQQVVAAIPNDHPDRAGRLNNLGIMLQSRYELNGAGNDLCNASTAFYGAWDTLTAVPFDRIRAAAWCMKLLSRQGKTESATQLGKEAIDLLPVVFTKLLDRDDQQHVISIFAGIAADLCALLLARNQVEDALQCLEQGRTVILGQLIDSRSDITNLAQKHSEIASRYKELCASVNSHINNLEKGAAREQAFQQRCESMLELDACIQNIRTIPGHERFLLCQTTREIQDCAAGGTIVVVNITEIRSDAILISPTMVKAINLCGLSVSEAKDWLGKDWTGRRPLRATKNREYTAYLAWLWTSCVKQILDELAASLKPPVDEMLRIWWIGSGLAGSMPFHAAGVHAAQTTETAYHLAVSSYIPSIKALAHAQKQVQDTETTSDSLLVVTMPTTPPKGQIVMQTLPGALEERKSLIELTKGHLSAVDMEHPDINDVVNGLRQCCIAHFACHGVTDSWDPSNSGLILQRRQEGCPLGSKGCDGGAAVQDRLTVKRVSELNLTHSRMAYLSACSTAQNKADRLSDEVIHVVSGFQVAGFPHVVGCLWPSNDRVCVEVASRLYAQIFRQFQSPWKDGHVAAALRQAVMAVRAEDIAMPLNWAQFVHYGP</sequence>
<reference evidence="2 3" key="1">
    <citation type="journal article" date="2016" name="Front. Microbiol.">
        <title>Genome and transcriptome sequences reveal the specific parasitism of the nematophagous Purpureocillium lilacinum 36-1.</title>
        <authorList>
            <person name="Xie J."/>
            <person name="Li S."/>
            <person name="Mo C."/>
            <person name="Xiao X."/>
            <person name="Peng D."/>
            <person name="Wang G."/>
            <person name="Xiao Y."/>
        </authorList>
    </citation>
    <scope>NUCLEOTIDE SEQUENCE [LARGE SCALE GENOMIC DNA]</scope>
    <source>
        <strain evidence="2 3">36-1</strain>
    </source>
</reference>
<comment type="caution">
    <text evidence="2">The sequence shown here is derived from an EMBL/GenBank/DDBJ whole genome shotgun (WGS) entry which is preliminary data.</text>
</comment>
<organism evidence="2 3">
    <name type="scientific">Purpureocillium lilacinum</name>
    <name type="common">Paecilomyces lilacinus</name>
    <dbReference type="NCBI Taxonomy" id="33203"/>
    <lineage>
        <taxon>Eukaryota</taxon>
        <taxon>Fungi</taxon>
        <taxon>Dikarya</taxon>
        <taxon>Ascomycota</taxon>
        <taxon>Pezizomycotina</taxon>
        <taxon>Sordariomycetes</taxon>
        <taxon>Hypocreomycetidae</taxon>
        <taxon>Hypocreales</taxon>
        <taxon>Ophiocordycipitaceae</taxon>
        <taxon>Purpureocillium</taxon>
    </lineage>
</organism>
<evidence type="ECO:0000313" key="3">
    <source>
        <dbReference type="Proteomes" id="UP000245956"/>
    </source>
</evidence>
<dbReference type="SUPFAM" id="SSF48452">
    <property type="entry name" value="TPR-like"/>
    <property type="match status" value="1"/>
</dbReference>
<protein>
    <recommendedName>
        <fullName evidence="1">CHAT domain-containing protein</fullName>
    </recommendedName>
</protein>
<evidence type="ECO:0000259" key="1">
    <source>
        <dbReference type="Pfam" id="PF12770"/>
    </source>
</evidence>
<dbReference type="Proteomes" id="UP000245956">
    <property type="component" value="Unassembled WGS sequence"/>
</dbReference>
<dbReference type="PANTHER" id="PTHR19959">
    <property type="entry name" value="KINESIN LIGHT CHAIN"/>
    <property type="match status" value="1"/>
</dbReference>
<dbReference type="SMART" id="SM00028">
    <property type="entry name" value="TPR"/>
    <property type="match status" value="5"/>
</dbReference>